<feature type="region of interest" description="Disordered" evidence="2">
    <location>
        <begin position="1"/>
        <end position="22"/>
    </location>
</feature>
<feature type="compositionally biased region" description="Acidic residues" evidence="2">
    <location>
        <begin position="280"/>
        <end position="293"/>
    </location>
</feature>
<proteinExistence type="predicted"/>
<organism evidence="3 4">
    <name type="scientific">Stylosanthes scabra</name>
    <dbReference type="NCBI Taxonomy" id="79078"/>
    <lineage>
        <taxon>Eukaryota</taxon>
        <taxon>Viridiplantae</taxon>
        <taxon>Streptophyta</taxon>
        <taxon>Embryophyta</taxon>
        <taxon>Tracheophyta</taxon>
        <taxon>Spermatophyta</taxon>
        <taxon>Magnoliopsida</taxon>
        <taxon>eudicotyledons</taxon>
        <taxon>Gunneridae</taxon>
        <taxon>Pentapetalae</taxon>
        <taxon>rosids</taxon>
        <taxon>fabids</taxon>
        <taxon>Fabales</taxon>
        <taxon>Fabaceae</taxon>
        <taxon>Papilionoideae</taxon>
        <taxon>50 kb inversion clade</taxon>
        <taxon>dalbergioids sensu lato</taxon>
        <taxon>Dalbergieae</taxon>
        <taxon>Pterocarpus clade</taxon>
        <taxon>Stylosanthes</taxon>
    </lineage>
</organism>
<name>A0ABU6XWF5_9FABA</name>
<accession>A0ABU6XWF5</accession>
<evidence type="ECO:0000256" key="1">
    <source>
        <dbReference type="SAM" id="Coils"/>
    </source>
</evidence>
<evidence type="ECO:0000256" key="2">
    <source>
        <dbReference type="SAM" id="MobiDB-lite"/>
    </source>
</evidence>
<evidence type="ECO:0000313" key="4">
    <source>
        <dbReference type="Proteomes" id="UP001341840"/>
    </source>
</evidence>
<keyword evidence="4" id="KW-1185">Reference proteome</keyword>
<protein>
    <submittedName>
        <fullName evidence="3">Uncharacterized protein</fullName>
    </submittedName>
</protein>
<dbReference type="EMBL" id="JASCZI010214320">
    <property type="protein sequence ID" value="MED6201991.1"/>
    <property type="molecule type" value="Genomic_DNA"/>
</dbReference>
<keyword evidence="1" id="KW-0175">Coiled coil</keyword>
<feature type="region of interest" description="Disordered" evidence="2">
    <location>
        <begin position="272"/>
        <end position="310"/>
    </location>
</feature>
<gene>
    <name evidence="3" type="ORF">PIB30_100859</name>
</gene>
<sequence>MGPRKEVQKKRRHDGEGSSRRSKLTHPLASWFNNTKALETFITKWEKRQFVSPRRLIEVIENQGFGTLIAMENYYYPDLVIACMSHLKYSASNEGGYIESYIAGRYRVVPLATIANLCGLSMEGHRFMGGVHAHESWGPYELRTGLNAIGYNDPHVGKQRLSVHKLSTKMRILHYLITYTLLPRGGNHGIMQHDDVLLMWAMLEGHKICWPFIMIQNMLSLQGRESKHVGYGPVWTRIFEHLGINLHSYAKVQIGEANLINERTLKQMRRQLEQPAQGVDEVEEEIDRMEQDEQQQAPHFEAQSGSSEQPSMRDMMEILQRMELNQHSLDNRFDGFEQGQERMDRQFQRLNRRLQRIEQKLEINEVEDEEQE</sequence>
<reference evidence="3 4" key="1">
    <citation type="journal article" date="2023" name="Plants (Basel)">
        <title>Bridging the Gap: Combining Genomics and Transcriptomics Approaches to Understand Stylosanthes scabra, an Orphan Legume from the Brazilian Caatinga.</title>
        <authorList>
            <person name="Ferreira-Neto J.R.C."/>
            <person name="da Silva M.D."/>
            <person name="Binneck E."/>
            <person name="de Melo N.F."/>
            <person name="da Silva R.H."/>
            <person name="de Melo A.L.T.M."/>
            <person name="Pandolfi V."/>
            <person name="Bustamante F.O."/>
            <person name="Brasileiro-Vidal A.C."/>
            <person name="Benko-Iseppon A.M."/>
        </authorList>
    </citation>
    <scope>NUCLEOTIDE SEQUENCE [LARGE SCALE GENOMIC DNA]</scope>
    <source>
        <tissue evidence="3">Leaves</tissue>
    </source>
</reference>
<comment type="caution">
    <text evidence="3">The sequence shown here is derived from an EMBL/GenBank/DDBJ whole genome shotgun (WGS) entry which is preliminary data.</text>
</comment>
<feature type="coiled-coil region" evidence="1">
    <location>
        <begin position="340"/>
        <end position="367"/>
    </location>
</feature>
<dbReference type="Proteomes" id="UP001341840">
    <property type="component" value="Unassembled WGS sequence"/>
</dbReference>
<evidence type="ECO:0000313" key="3">
    <source>
        <dbReference type="EMBL" id="MED6201991.1"/>
    </source>
</evidence>